<dbReference type="AlphaFoldDB" id="A0A2Z6P6V9"/>
<sequence length="131" mass="14850">MQQLQQHQRNNDSSINNIETQLGQMANMQGGMFASNTETNPNEHYKSISTKSGKVIGKDIGDNLETERVVVESNEKQEGEKEESEKETEEKNKEGELVENGKNEKSEKEENGECESGVANMNSCKCYYFKY</sequence>
<name>A0A2Z6P6V9_TRISU</name>
<gene>
    <name evidence="2" type="ORF">TSUD_279200</name>
</gene>
<keyword evidence="3" id="KW-1185">Reference proteome</keyword>
<dbReference type="OrthoDB" id="1435444at2759"/>
<evidence type="ECO:0000256" key="1">
    <source>
        <dbReference type="SAM" id="MobiDB-lite"/>
    </source>
</evidence>
<evidence type="ECO:0000313" key="2">
    <source>
        <dbReference type="EMBL" id="GAU39499.1"/>
    </source>
</evidence>
<organism evidence="2 3">
    <name type="scientific">Trifolium subterraneum</name>
    <name type="common">Subterranean clover</name>
    <dbReference type="NCBI Taxonomy" id="3900"/>
    <lineage>
        <taxon>Eukaryota</taxon>
        <taxon>Viridiplantae</taxon>
        <taxon>Streptophyta</taxon>
        <taxon>Embryophyta</taxon>
        <taxon>Tracheophyta</taxon>
        <taxon>Spermatophyta</taxon>
        <taxon>Magnoliopsida</taxon>
        <taxon>eudicotyledons</taxon>
        <taxon>Gunneridae</taxon>
        <taxon>Pentapetalae</taxon>
        <taxon>rosids</taxon>
        <taxon>fabids</taxon>
        <taxon>Fabales</taxon>
        <taxon>Fabaceae</taxon>
        <taxon>Papilionoideae</taxon>
        <taxon>50 kb inversion clade</taxon>
        <taxon>NPAAA clade</taxon>
        <taxon>Hologalegina</taxon>
        <taxon>IRL clade</taxon>
        <taxon>Trifolieae</taxon>
        <taxon>Trifolium</taxon>
    </lineage>
</organism>
<proteinExistence type="predicted"/>
<reference evidence="3" key="1">
    <citation type="journal article" date="2017" name="Front. Plant Sci.">
        <title>Climate Clever Clovers: New Paradigm to Reduce the Environmental Footprint of Ruminants by Breeding Low Methanogenic Forages Utilizing Haplotype Variation.</title>
        <authorList>
            <person name="Kaur P."/>
            <person name="Appels R."/>
            <person name="Bayer P.E."/>
            <person name="Keeble-Gagnere G."/>
            <person name="Wang J."/>
            <person name="Hirakawa H."/>
            <person name="Shirasawa K."/>
            <person name="Vercoe P."/>
            <person name="Stefanova K."/>
            <person name="Durmic Z."/>
            <person name="Nichols P."/>
            <person name="Revell C."/>
            <person name="Isobe S.N."/>
            <person name="Edwards D."/>
            <person name="Erskine W."/>
        </authorList>
    </citation>
    <scope>NUCLEOTIDE SEQUENCE [LARGE SCALE GENOMIC DNA]</scope>
    <source>
        <strain evidence="3">cv. Daliak</strain>
    </source>
</reference>
<dbReference type="Proteomes" id="UP000242715">
    <property type="component" value="Unassembled WGS sequence"/>
</dbReference>
<dbReference type="EMBL" id="DF973764">
    <property type="protein sequence ID" value="GAU39499.1"/>
    <property type="molecule type" value="Genomic_DNA"/>
</dbReference>
<evidence type="ECO:0000313" key="3">
    <source>
        <dbReference type="Proteomes" id="UP000242715"/>
    </source>
</evidence>
<protein>
    <submittedName>
        <fullName evidence="2">Uncharacterized protein</fullName>
    </submittedName>
</protein>
<feature type="compositionally biased region" description="Basic and acidic residues" evidence="1">
    <location>
        <begin position="56"/>
        <end position="79"/>
    </location>
</feature>
<feature type="compositionally biased region" description="Basic and acidic residues" evidence="1">
    <location>
        <begin position="88"/>
        <end position="111"/>
    </location>
</feature>
<accession>A0A2Z6P6V9</accession>
<feature type="compositionally biased region" description="Polar residues" evidence="1">
    <location>
        <begin position="1"/>
        <end position="27"/>
    </location>
</feature>
<feature type="region of interest" description="Disordered" evidence="1">
    <location>
        <begin position="1"/>
        <end position="117"/>
    </location>
</feature>